<dbReference type="AlphaFoldDB" id="A0AA40FK14"/>
<gene>
    <name evidence="1" type="ORF">K0M31_012519</name>
</gene>
<protein>
    <submittedName>
        <fullName evidence="1">Uncharacterized protein</fullName>
    </submittedName>
</protein>
<dbReference type="Proteomes" id="UP001177670">
    <property type="component" value="Unassembled WGS sequence"/>
</dbReference>
<reference evidence="1" key="1">
    <citation type="submission" date="2021-10" db="EMBL/GenBank/DDBJ databases">
        <title>Melipona bicolor Genome sequencing and assembly.</title>
        <authorList>
            <person name="Araujo N.S."/>
            <person name="Arias M.C."/>
        </authorList>
    </citation>
    <scope>NUCLEOTIDE SEQUENCE</scope>
    <source>
        <strain evidence="1">USP_2M_L1-L4_2017</strain>
        <tissue evidence="1">Whole body</tissue>
    </source>
</reference>
<evidence type="ECO:0000313" key="1">
    <source>
        <dbReference type="EMBL" id="KAK1120540.1"/>
    </source>
</evidence>
<proteinExistence type="predicted"/>
<evidence type="ECO:0000313" key="2">
    <source>
        <dbReference type="Proteomes" id="UP001177670"/>
    </source>
</evidence>
<keyword evidence="2" id="KW-1185">Reference proteome</keyword>
<dbReference type="EMBL" id="JAHYIQ010000031">
    <property type="protein sequence ID" value="KAK1120540.1"/>
    <property type="molecule type" value="Genomic_DNA"/>
</dbReference>
<name>A0AA40FK14_9HYME</name>
<accession>A0AA40FK14</accession>
<organism evidence="1 2">
    <name type="scientific">Melipona bicolor</name>
    <dbReference type="NCBI Taxonomy" id="60889"/>
    <lineage>
        <taxon>Eukaryota</taxon>
        <taxon>Metazoa</taxon>
        <taxon>Ecdysozoa</taxon>
        <taxon>Arthropoda</taxon>
        <taxon>Hexapoda</taxon>
        <taxon>Insecta</taxon>
        <taxon>Pterygota</taxon>
        <taxon>Neoptera</taxon>
        <taxon>Endopterygota</taxon>
        <taxon>Hymenoptera</taxon>
        <taxon>Apocrita</taxon>
        <taxon>Aculeata</taxon>
        <taxon>Apoidea</taxon>
        <taxon>Anthophila</taxon>
        <taxon>Apidae</taxon>
        <taxon>Melipona</taxon>
    </lineage>
</organism>
<comment type="caution">
    <text evidence="1">The sequence shown here is derived from an EMBL/GenBank/DDBJ whole genome shotgun (WGS) entry which is preliminary data.</text>
</comment>
<sequence>ASCSKARLVAITRSLSQMTQDSSTVLRITHAWQRYLNETSCNWCLNADGTAPNHAVRRPLAIEMVRCKMENHIATQQSCRRDSRYHGTHQYSTTERIEPGDYCRLRLRDCNGERAG</sequence>
<feature type="non-terminal residue" evidence="1">
    <location>
        <position position="1"/>
    </location>
</feature>